<dbReference type="InterPro" id="IPR006665">
    <property type="entry name" value="OmpA-like"/>
</dbReference>
<feature type="chain" id="PRO_5035213576" evidence="6">
    <location>
        <begin position="22"/>
        <end position="208"/>
    </location>
</feature>
<name>A0A8J6NFC6_9BACT</name>
<dbReference type="PRINTS" id="PR01021">
    <property type="entry name" value="OMPADOMAIN"/>
</dbReference>
<keyword evidence="6" id="KW-0732">Signal</keyword>
<gene>
    <name evidence="8" type="ORF">H8E41_14065</name>
</gene>
<evidence type="ECO:0000313" key="8">
    <source>
        <dbReference type="EMBL" id="MBC8319019.1"/>
    </source>
</evidence>
<dbReference type="InterPro" id="IPR006664">
    <property type="entry name" value="OMP_bac"/>
</dbReference>
<organism evidence="8 9">
    <name type="scientific">Candidatus Desulfobia pelagia</name>
    <dbReference type="NCBI Taxonomy" id="2841692"/>
    <lineage>
        <taxon>Bacteria</taxon>
        <taxon>Pseudomonadati</taxon>
        <taxon>Thermodesulfobacteriota</taxon>
        <taxon>Desulfobulbia</taxon>
        <taxon>Desulfobulbales</taxon>
        <taxon>Desulfobulbaceae</taxon>
        <taxon>Candidatus Desulfobia</taxon>
    </lineage>
</organism>
<dbReference type="InterPro" id="IPR036737">
    <property type="entry name" value="OmpA-like_sf"/>
</dbReference>
<comment type="caution">
    <text evidence="8">The sequence shown here is derived from an EMBL/GenBank/DDBJ whole genome shotgun (WGS) entry which is preliminary data.</text>
</comment>
<dbReference type="Pfam" id="PF00691">
    <property type="entry name" value="OmpA"/>
    <property type="match status" value="1"/>
</dbReference>
<evidence type="ECO:0000259" key="7">
    <source>
        <dbReference type="PROSITE" id="PS51123"/>
    </source>
</evidence>
<comment type="subcellular location">
    <subcellularLocation>
        <location evidence="1">Cell outer membrane</location>
    </subcellularLocation>
</comment>
<evidence type="ECO:0000256" key="1">
    <source>
        <dbReference type="ARBA" id="ARBA00004442"/>
    </source>
</evidence>
<dbReference type="AlphaFoldDB" id="A0A8J6NFC6"/>
<keyword evidence="3" id="KW-0998">Cell outer membrane</keyword>
<reference evidence="8 9" key="1">
    <citation type="submission" date="2020-08" db="EMBL/GenBank/DDBJ databases">
        <title>Bridging the membrane lipid divide: bacteria of the FCB group superphylum have the potential to synthesize archaeal ether lipids.</title>
        <authorList>
            <person name="Villanueva L."/>
            <person name="Von Meijenfeldt F.A.B."/>
            <person name="Westbye A.B."/>
            <person name="Yadav S."/>
            <person name="Hopmans E.C."/>
            <person name="Dutilh B.E."/>
            <person name="Sinninghe Damste J.S."/>
        </authorList>
    </citation>
    <scope>NUCLEOTIDE SEQUENCE [LARGE SCALE GENOMIC DNA]</scope>
    <source>
        <strain evidence="8">NIOZ-UU47</strain>
    </source>
</reference>
<dbReference type="Proteomes" id="UP000614424">
    <property type="component" value="Unassembled WGS sequence"/>
</dbReference>
<dbReference type="GO" id="GO:0009279">
    <property type="term" value="C:cell outer membrane"/>
    <property type="evidence" value="ECO:0007669"/>
    <property type="project" value="UniProtKB-SubCell"/>
</dbReference>
<feature type="signal peptide" evidence="6">
    <location>
        <begin position="1"/>
        <end position="21"/>
    </location>
</feature>
<keyword evidence="2 4" id="KW-0472">Membrane</keyword>
<dbReference type="InterPro" id="IPR050330">
    <property type="entry name" value="Bact_OuterMem_StrucFunc"/>
</dbReference>
<evidence type="ECO:0000256" key="6">
    <source>
        <dbReference type="SAM" id="SignalP"/>
    </source>
</evidence>
<dbReference type="PANTHER" id="PTHR30329:SF21">
    <property type="entry name" value="LIPOPROTEIN YIAD-RELATED"/>
    <property type="match status" value="1"/>
</dbReference>
<evidence type="ECO:0000256" key="2">
    <source>
        <dbReference type="ARBA" id="ARBA00023136"/>
    </source>
</evidence>
<evidence type="ECO:0000313" key="9">
    <source>
        <dbReference type="Proteomes" id="UP000614424"/>
    </source>
</evidence>
<proteinExistence type="predicted"/>
<evidence type="ECO:0000256" key="3">
    <source>
        <dbReference type="ARBA" id="ARBA00023237"/>
    </source>
</evidence>
<evidence type="ECO:0000256" key="4">
    <source>
        <dbReference type="PROSITE-ProRule" id="PRU00473"/>
    </source>
</evidence>
<evidence type="ECO:0000256" key="5">
    <source>
        <dbReference type="SAM" id="MobiDB-lite"/>
    </source>
</evidence>
<dbReference type="CDD" id="cd07185">
    <property type="entry name" value="OmpA_C-like"/>
    <property type="match status" value="1"/>
</dbReference>
<protein>
    <submittedName>
        <fullName evidence="8">OmpA family protein</fullName>
    </submittedName>
</protein>
<dbReference type="PANTHER" id="PTHR30329">
    <property type="entry name" value="STATOR ELEMENT OF FLAGELLAR MOTOR COMPLEX"/>
    <property type="match status" value="1"/>
</dbReference>
<dbReference type="EMBL" id="JACNJZ010000212">
    <property type="protein sequence ID" value="MBC8319019.1"/>
    <property type="molecule type" value="Genomic_DNA"/>
</dbReference>
<feature type="region of interest" description="Disordered" evidence="5">
    <location>
        <begin position="178"/>
        <end position="198"/>
    </location>
</feature>
<accession>A0A8J6NFC6</accession>
<sequence>MKHTFTIIAILLCGFICSSCTGTSGVKIAEENFVEDCGDRDCTKSTNTQDDFIRDAYLSKKDAEVVKSEILETKKVVSTNTPPMTTREKPKNISAPSQPVSVLFAFDKHTLDTEGKAVLDKTAALLTQYPLYNLQLSGHTDNFGCHNYNIELSRKRAEEAKKYLIAKGIDPSRVITSWHSSHRPKAPNETPEGRTQNRRVEFNFVKSS</sequence>
<dbReference type="SUPFAM" id="SSF103088">
    <property type="entry name" value="OmpA-like"/>
    <property type="match status" value="1"/>
</dbReference>
<dbReference type="Gene3D" id="3.30.1330.60">
    <property type="entry name" value="OmpA-like domain"/>
    <property type="match status" value="1"/>
</dbReference>
<feature type="domain" description="OmpA-like" evidence="7">
    <location>
        <begin position="91"/>
        <end position="208"/>
    </location>
</feature>
<dbReference type="PROSITE" id="PS51123">
    <property type="entry name" value="OMPA_2"/>
    <property type="match status" value="1"/>
</dbReference>